<protein>
    <submittedName>
        <fullName evidence="2">4-carboxymuconolactone decarboxylase</fullName>
    </submittedName>
</protein>
<feature type="domain" description="Carboxymuconolactone decarboxylase-like" evidence="1">
    <location>
        <begin position="36"/>
        <end position="117"/>
    </location>
</feature>
<dbReference type="InterPro" id="IPR052512">
    <property type="entry name" value="4CMD/NDH-1_regulator"/>
</dbReference>
<evidence type="ECO:0000313" key="3">
    <source>
        <dbReference type="Proteomes" id="UP000037822"/>
    </source>
</evidence>
<organism evidence="2 3">
    <name type="scientific">Bosea vaviloviae</name>
    <dbReference type="NCBI Taxonomy" id="1526658"/>
    <lineage>
        <taxon>Bacteria</taxon>
        <taxon>Pseudomonadati</taxon>
        <taxon>Pseudomonadota</taxon>
        <taxon>Alphaproteobacteria</taxon>
        <taxon>Hyphomicrobiales</taxon>
        <taxon>Boseaceae</taxon>
        <taxon>Bosea</taxon>
    </lineage>
</organism>
<dbReference type="Proteomes" id="UP000037822">
    <property type="component" value="Unassembled WGS sequence"/>
</dbReference>
<dbReference type="EMBL" id="LGSZ01000078">
    <property type="protein sequence ID" value="KPH75483.1"/>
    <property type="molecule type" value="Genomic_DNA"/>
</dbReference>
<reference evidence="2 3" key="1">
    <citation type="submission" date="2015-07" db="EMBL/GenBank/DDBJ databases">
        <title>Whole genome sequencing of Bosea vaviloviae isolated from cave pool.</title>
        <authorList>
            <person name="Tan N.E.H."/>
            <person name="Lee Y.P."/>
            <person name="Gan H.M."/>
            <person name="Barton H."/>
            <person name="Savka M.A."/>
        </authorList>
    </citation>
    <scope>NUCLEOTIDE SEQUENCE [LARGE SCALE GENOMIC DNA]</scope>
    <source>
        <strain evidence="2 3">SD260</strain>
    </source>
</reference>
<evidence type="ECO:0000259" key="1">
    <source>
        <dbReference type="Pfam" id="PF02627"/>
    </source>
</evidence>
<dbReference type="OrthoDB" id="9801400at2"/>
<sequence>MDDKTRYDEGMKTRRAVLGPAYVDKASAGLTDFNAEWQEFITRTAWNDVWNRPGLVGRERSIIVLAIAASLGAWGEFRIHVRGAINNGLTRDEIKEVLLQTAIYAGVPAANHAFKEAASVFAEMEAEAAKG</sequence>
<evidence type="ECO:0000313" key="2">
    <source>
        <dbReference type="EMBL" id="KPH75483.1"/>
    </source>
</evidence>
<gene>
    <name evidence="2" type="ORF">AE618_24175</name>
</gene>
<name>A0A0N1EZH0_9HYPH</name>
<dbReference type="NCBIfam" id="TIGR02425">
    <property type="entry name" value="decarb_PcaC"/>
    <property type="match status" value="1"/>
</dbReference>
<dbReference type="RefSeq" id="WP_054211617.1">
    <property type="nucleotide sequence ID" value="NZ_LGSZ01000078.1"/>
</dbReference>
<keyword evidence="3" id="KW-1185">Reference proteome</keyword>
<dbReference type="InterPro" id="IPR012788">
    <property type="entry name" value="Decarb_PcaC"/>
</dbReference>
<dbReference type="PANTHER" id="PTHR33570:SF2">
    <property type="entry name" value="CARBOXYMUCONOLACTONE DECARBOXYLASE-LIKE DOMAIN-CONTAINING PROTEIN"/>
    <property type="match status" value="1"/>
</dbReference>
<dbReference type="PANTHER" id="PTHR33570">
    <property type="entry name" value="4-CARBOXYMUCONOLACTONE DECARBOXYLASE FAMILY PROTEIN"/>
    <property type="match status" value="1"/>
</dbReference>
<dbReference type="GO" id="GO:0051920">
    <property type="term" value="F:peroxiredoxin activity"/>
    <property type="evidence" value="ECO:0007669"/>
    <property type="project" value="InterPro"/>
</dbReference>
<proteinExistence type="predicted"/>
<dbReference type="InterPro" id="IPR029032">
    <property type="entry name" value="AhpD-like"/>
</dbReference>
<dbReference type="InterPro" id="IPR003779">
    <property type="entry name" value="CMD-like"/>
</dbReference>
<comment type="caution">
    <text evidence="2">The sequence shown here is derived from an EMBL/GenBank/DDBJ whole genome shotgun (WGS) entry which is preliminary data.</text>
</comment>
<dbReference type="Gene3D" id="1.20.1290.10">
    <property type="entry name" value="AhpD-like"/>
    <property type="match status" value="1"/>
</dbReference>
<dbReference type="Pfam" id="PF02627">
    <property type="entry name" value="CMD"/>
    <property type="match status" value="1"/>
</dbReference>
<dbReference type="SUPFAM" id="SSF69118">
    <property type="entry name" value="AhpD-like"/>
    <property type="match status" value="1"/>
</dbReference>
<dbReference type="AlphaFoldDB" id="A0A0N1EZH0"/>
<dbReference type="PATRIC" id="fig|1526658.3.peg.862"/>
<accession>A0A0N1EZH0</accession>